<dbReference type="Proteomes" id="UP001153555">
    <property type="component" value="Unassembled WGS sequence"/>
</dbReference>
<evidence type="ECO:0000313" key="2">
    <source>
        <dbReference type="Proteomes" id="UP001153555"/>
    </source>
</evidence>
<keyword evidence="2" id="KW-1185">Reference proteome</keyword>
<accession>A0A9N7R9Y3</accession>
<dbReference type="InterPro" id="IPR004993">
    <property type="entry name" value="GH3"/>
</dbReference>
<organism evidence="1 2">
    <name type="scientific">Striga hermonthica</name>
    <name type="common">Purple witchweed</name>
    <name type="synonym">Buchnera hermonthica</name>
    <dbReference type="NCBI Taxonomy" id="68872"/>
    <lineage>
        <taxon>Eukaryota</taxon>
        <taxon>Viridiplantae</taxon>
        <taxon>Streptophyta</taxon>
        <taxon>Embryophyta</taxon>
        <taxon>Tracheophyta</taxon>
        <taxon>Spermatophyta</taxon>
        <taxon>Magnoliopsida</taxon>
        <taxon>eudicotyledons</taxon>
        <taxon>Gunneridae</taxon>
        <taxon>Pentapetalae</taxon>
        <taxon>asterids</taxon>
        <taxon>lamiids</taxon>
        <taxon>Lamiales</taxon>
        <taxon>Orobanchaceae</taxon>
        <taxon>Buchnereae</taxon>
        <taxon>Striga</taxon>
    </lineage>
</organism>
<dbReference type="PANTHER" id="PTHR31901">
    <property type="entry name" value="GH3 DOMAIN-CONTAINING PROTEIN"/>
    <property type="match status" value="1"/>
</dbReference>
<sequence length="111" mass="12043">MASKSNSTSPSPLMGLELIEDMTRNAGAVQEKMLAEILAQNADTEYLKPFNLDRNTFKSKVPIVTYEDIKPLIQRIADGDRSPILCAQPVTAFIMRPVLRGVAAGATPKGP</sequence>
<dbReference type="GO" id="GO:0005737">
    <property type="term" value="C:cytoplasm"/>
    <property type="evidence" value="ECO:0007669"/>
    <property type="project" value="TreeGrafter"/>
</dbReference>
<dbReference type="Pfam" id="PF03321">
    <property type="entry name" value="GH3"/>
    <property type="match status" value="1"/>
</dbReference>
<dbReference type="OrthoDB" id="679297at2759"/>
<name>A0A9N7R9Y3_STRHE</name>
<comment type="caution">
    <text evidence="1">The sequence shown here is derived from an EMBL/GenBank/DDBJ whole genome shotgun (WGS) entry which is preliminary data.</text>
</comment>
<proteinExistence type="predicted"/>
<protein>
    <submittedName>
        <fullName evidence="1">Probable indole-3-acetic acid-amido synthetase GH3.1</fullName>
    </submittedName>
</protein>
<dbReference type="AlphaFoldDB" id="A0A9N7R9Y3"/>
<evidence type="ECO:0000313" key="1">
    <source>
        <dbReference type="EMBL" id="CAA0818225.1"/>
    </source>
</evidence>
<dbReference type="EMBL" id="CACSLK010016925">
    <property type="protein sequence ID" value="CAA0818225.1"/>
    <property type="molecule type" value="Genomic_DNA"/>
</dbReference>
<dbReference type="PANTHER" id="PTHR31901:SF96">
    <property type="entry name" value="INDOLE-3-ACETIC ACID-AMIDO SYNTHETASE GH3.1-RELATED"/>
    <property type="match status" value="1"/>
</dbReference>
<reference evidence="1" key="1">
    <citation type="submission" date="2019-12" db="EMBL/GenBank/DDBJ databases">
        <authorList>
            <person name="Scholes J."/>
        </authorList>
    </citation>
    <scope>NUCLEOTIDE SEQUENCE</scope>
</reference>
<gene>
    <name evidence="1" type="ORF">SHERM_01088</name>
</gene>
<dbReference type="GO" id="GO:0016881">
    <property type="term" value="F:acid-amino acid ligase activity"/>
    <property type="evidence" value="ECO:0007669"/>
    <property type="project" value="TreeGrafter"/>
</dbReference>